<gene>
    <name evidence="3" type="ORF">TASIC1_0002021900</name>
</gene>
<feature type="region of interest" description="Disordered" evidence="1">
    <location>
        <begin position="49"/>
        <end position="71"/>
    </location>
</feature>
<dbReference type="EMBL" id="BLZH01000002">
    <property type="protein sequence ID" value="GFP53035.1"/>
    <property type="molecule type" value="Genomic_DNA"/>
</dbReference>
<dbReference type="Proteomes" id="UP000517252">
    <property type="component" value="Unassembled WGS sequence"/>
</dbReference>
<evidence type="ECO:0000313" key="4">
    <source>
        <dbReference type="Proteomes" id="UP000517252"/>
    </source>
</evidence>
<proteinExistence type="predicted"/>
<name>A0A6V8QKS8_TRIAP</name>
<evidence type="ECO:0000256" key="1">
    <source>
        <dbReference type="SAM" id="MobiDB-lite"/>
    </source>
</evidence>
<dbReference type="AlphaFoldDB" id="A0A6V8QKS8"/>
<keyword evidence="2" id="KW-0732">Signal</keyword>
<reference evidence="3 4" key="1">
    <citation type="submission" date="2020-07" db="EMBL/GenBank/DDBJ databases">
        <title>Trichoderma asperellum IC-1 whole genome shotgun sequence.</title>
        <authorList>
            <person name="Kanamasa S."/>
            <person name="Takahashi H."/>
        </authorList>
    </citation>
    <scope>NUCLEOTIDE SEQUENCE [LARGE SCALE GENOMIC DNA]</scope>
    <source>
        <strain evidence="3 4">IC-1</strain>
    </source>
</reference>
<comment type="caution">
    <text evidence="3">The sequence shown here is derived from an EMBL/GenBank/DDBJ whole genome shotgun (WGS) entry which is preliminary data.</text>
</comment>
<feature type="signal peptide" evidence="2">
    <location>
        <begin position="1"/>
        <end position="18"/>
    </location>
</feature>
<accession>A0A6V8QKS8</accession>
<sequence>MAALKFTLFLLLAAVCAAAASQGGIIAERGLPDGIYQAVAVQGPSFEPPSAVPSGYRSRRRRELKPGKGDFYEKPGPMMADEYSVPIPASRLSCHKDPLVLNSTEYRRAVDNLWDFCQSFNVPFHGTHFSIVGDVVVYVCAYGKERVCHRHEWLEAEEYMDKKCGQHRGSHLEMQDWLKEYGRAYAGKMICASWNFGADLAWKVQPLPVWADGQMLGQWKAGAPKYKAVDDGQKKDKTGQH</sequence>
<dbReference type="OrthoDB" id="4881694at2759"/>
<feature type="chain" id="PRO_5027585958" description="Secreted protein" evidence="2">
    <location>
        <begin position="19"/>
        <end position="241"/>
    </location>
</feature>
<evidence type="ECO:0000313" key="3">
    <source>
        <dbReference type="EMBL" id="GFP53035.1"/>
    </source>
</evidence>
<evidence type="ECO:0008006" key="5">
    <source>
        <dbReference type="Google" id="ProtNLM"/>
    </source>
</evidence>
<organism evidence="3 4">
    <name type="scientific">Trichoderma asperellum</name>
    <name type="common">Filamentous fungus</name>
    <dbReference type="NCBI Taxonomy" id="101201"/>
    <lineage>
        <taxon>Eukaryota</taxon>
        <taxon>Fungi</taxon>
        <taxon>Dikarya</taxon>
        <taxon>Ascomycota</taxon>
        <taxon>Pezizomycotina</taxon>
        <taxon>Sordariomycetes</taxon>
        <taxon>Hypocreomycetidae</taxon>
        <taxon>Hypocreales</taxon>
        <taxon>Hypocreaceae</taxon>
        <taxon>Trichoderma</taxon>
    </lineage>
</organism>
<protein>
    <recommendedName>
        <fullName evidence="5">Secreted protein</fullName>
    </recommendedName>
</protein>
<evidence type="ECO:0000256" key="2">
    <source>
        <dbReference type="SAM" id="SignalP"/>
    </source>
</evidence>